<dbReference type="InterPro" id="IPR050300">
    <property type="entry name" value="GDXG_lipolytic_enzyme"/>
</dbReference>
<dbReference type="EMBL" id="JACCBN010000001">
    <property type="protein sequence ID" value="NYD36000.1"/>
    <property type="molecule type" value="Genomic_DNA"/>
</dbReference>
<feature type="domain" description="BD-FAE-like" evidence="2">
    <location>
        <begin position="175"/>
        <end position="355"/>
    </location>
</feature>
<sequence length="427" mass="43952">MADGVTVGRAPRRPRAGRLALVGGSAAALVTTAGFRPLTRRWPAAIGATLLAAFATELPRPTAALTGGVALVAARRGAGRTVVGRVGLALATGSVAALLTLDRRARATDGVLRGALVGAFGSSGPEPEPATWLSPRAVTAPRRFRAAGARDVAYGPHGTANLLDVWRHPDLPDDAGAPVLVEIHGGAWSSGRKEGEGNPLMAYLVSRGWVCVTLNYRLGPRHRWPAMIDDVRAALGWVHTHIAEHGGDPGFVAVSGGSAGAHLAALAALTGRDDDHSRVDAAVTLYGIYDLTTDDGSGTLDELLAETMMSGTPADWAGASPTHRVTADAPPFFVLHGTGDAIVVPDQSRGLVRALRAVSRAPVAYAELPYAQHAFDTLPTPRTMLVVRAVEAFLVGVLGRRPARPGATAIVAGRGPGGAPDAADGGR</sequence>
<name>A0A7Y9DV47_9PSEU</name>
<dbReference type="RefSeq" id="WP_179793741.1">
    <property type="nucleotide sequence ID" value="NZ_BAABHP010000007.1"/>
</dbReference>
<dbReference type="PANTHER" id="PTHR48081:SF33">
    <property type="entry name" value="KYNURENINE FORMAMIDASE"/>
    <property type="match status" value="1"/>
</dbReference>
<dbReference type="PANTHER" id="PTHR48081">
    <property type="entry name" value="AB HYDROLASE SUPERFAMILY PROTEIN C4A8.06C"/>
    <property type="match status" value="1"/>
</dbReference>
<evidence type="ECO:0000313" key="3">
    <source>
        <dbReference type="EMBL" id="NYD36000.1"/>
    </source>
</evidence>
<reference evidence="3 4" key="1">
    <citation type="submission" date="2020-07" db="EMBL/GenBank/DDBJ databases">
        <title>Sequencing the genomes of 1000 actinobacteria strains.</title>
        <authorList>
            <person name="Klenk H.-P."/>
        </authorList>
    </citation>
    <scope>NUCLEOTIDE SEQUENCE [LARGE SCALE GENOMIC DNA]</scope>
    <source>
        <strain evidence="3 4">DSM 45772</strain>
    </source>
</reference>
<evidence type="ECO:0000259" key="2">
    <source>
        <dbReference type="Pfam" id="PF20434"/>
    </source>
</evidence>
<evidence type="ECO:0000256" key="1">
    <source>
        <dbReference type="ARBA" id="ARBA00022801"/>
    </source>
</evidence>
<dbReference type="InterPro" id="IPR049492">
    <property type="entry name" value="BD-FAE-like_dom"/>
</dbReference>
<comment type="caution">
    <text evidence="3">The sequence shown here is derived from an EMBL/GenBank/DDBJ whole genome shotgun (WGS) entry which is preliminary data.</text>
</comment>
<proteinExistence type="predicted"/>
<dbReference type="SUPFAM" id="SSF53474">
    <property type="entry name" value="alpha/beta-Hydrolases"/>
    <property type="match status" value="1"/>
</dbReference>
<dbReference type="AlphaFoldDB" id="A0A7Y9DV47"/>
<protein>
    <submittedName>
        <fullName evidence="3">Acetyl esterase/lipase</fullName>
    </submittedName>
</protein>
<gene>
    <name evidence="3" type="ORF">BJ983_002102</name>
</gene>
<organism evidence="3 4">
    <name type="scientific">Actinomycetospora corticicola</name>
    <dbReference type="NCBI Taxonomy" id="663602"/>
    <lineage>
        <taxon>Bacteria</taxon>
        <taxon>Bacillati</taxon>
        <taxon>Actinomycetota</taxon>
        <taxon>Actinomycetes</taxon>
        <taxon>Pseudonocardiales</taxon>
        <taxon>Pseudonocardiaceae</taxon>
        <taxon>Actinomycetospora</taxon>
    </lineage>
</organism>
<dbReference type="GO" id="GO:0016787">
    <property type="term" value="F:hydrolase activity"/>
    <property type="evidence" value="ECO:0007669"/>
    <property type="project" value="UniProtKB-KW"/>
</dbReference>
<keyword evidence="4" id="KW-1185">Reference proteome</keyword>
<dbReference type="Gene3D" id="3.40.50.1820">
    <property type="entry name" value="alpha/beta hydrolase"/>
    <property type="match status" value="1"/>
</dbReference>
<accession>A0A7Y9DV47</accession>
<keyword evidence="1" id="KW-0378">Hydrolase</keyword>
<dbReference type="Proteomes" id="UP000535890">
    <property type="component" value="Unassembled WGS sequence"/>
</dbReference>
<evidence type="ECO:0000313" key="4">
    <source>
        <dbReference type="Proteomes" id="UP000535890"/>
    </source>
</evidence>
<dbReference type="Pfam" id="PF20434">
    <property type="entry name" value="BD-FAE"/>
    <property type="match status" value="1"/>
</dbReference>
<dbReference type="InterPro" id="IPR029058">
    <property type="entry name" value="AB_hydrolase_fold"/>
</dbReference>